<dbReference type="EMBL" id="CACRUR010000002">
    <property type="protein sequence ID" value="VYT64626.1"/>
    <property type="molecule type" value="Genomic_DNA"/>
</dbReference>
<reference evidence="3" key="2">
    <citation type="journal article" date="2018" name="Genome Biol.">
        <title>SKESA: strategic k-mer extension for scrupulous assemblies.</title>
        <authorList>
            <person name="Souvorov A."/>
            <person name="Agarwala R."/>
            <person name="Lipman D.J."/>
        </authorList>
    </citation>
    <scope>NUCLEOTIDE SEQUENCE</scope>
    <source>
        <strain evidence="3">HN1000</strain>
    </source>
</reference>
<dbReference type="RefSeq" id="WP_004454096.1">
    <property type="nucleotide sequence ID" value="NZ_AP031492.1"/>
</dbReference>
<dbReference type="EC" id="3.5.1.28" evidence="5"/>
<evidence type="ECO:0000313" key="3">
    <source>
        <dbReference type="EMBL" id="HBH1542387.1"/>
    </source>
</evidence>
<dbReference type="EMBL" id="FUPS01000006">
    <property type="protein sequence ID" value="SJS43489.1"/>
    <property type="molecule type" value="Genomic_DNA"/>
</dbReference>
<name>A0A6N2YF92_CLODI</name>
<dbReference type="EMBL" id="DAEPXK010000016">
    <property type="protein sequence ID" value="HBH1542387.1"/>
    <property type="molecule type" value="Genomic_DNA"/>
</dbReference>
<dbReference type="Gene3D" id="3.40.50.12090">
    <property type="match status" value="2"/>
</dbReference>
<dbReference type="Proteomes" id="UP000189137">
    <property type="component" value="Unassembled WGS sequence"/>
</dbReference>
<feature type="chain" id="PRO_5042740138" evidence="2">
    <location>
        <begin position="28"/>
        <end position="710"/>
    </location>
</feature>
<evidence type="ECO:0000313" key="5">
    <source>
        <dbReference type="EMBL" id="VYT64626.1"/>
    </source>
</evidence>
<evidence type="ECO:0000313" key="6">
    <source>
        <dbReference type="Proteomes" id="UP000189137"/>
    </source>
</evidence>
<proteinExistence type="predicted"/>
<dbReference type="GO" id="GO:0008745">
    <property type="term" value="F:N-acetylmuramoyl-L-alanine amidase activity"/>
    <property type="evidence" value="ECO:0007669"/>
    <property type="project" value="UniProtKB-EC"/>
</dbReference>
<evidence type="ECO:0000313" key="4">
    <source>
        <dbReference type="EMBL" id="SJS43489.1"/>
    </source>
</evidence>
<feature type="compositionally biased region" description="Basic and acidic residues" evidence="1">
    <location>
        <begin position="497"/>
        <end position="509"/>
    </location>
</feature>
<dbReference type="FunFam" id="3.40.50.12090:FF:000001">
    <property type="entry name" value="Cell surface protein"/>
    <property type="match status" value="1"/>
</dbReference>
<reference evidence="3" key="4">
    <citation type="submission" date="2021-06" db="EMBL/GenBank/DDBJ databases">
        <authorList>
            <consortium name="NCBI Pathogen Detection Project"/>
        </authorList>
    </citation>
    <scope>NUCLEOTIDE SEQUENCE</scope>
    <source>
        <strain evidence="3">HN1000</strain>
    </source>
</reference>
<reference evidence="5" key="3">
    <citation type="submission" date="2019-11" db="EMBL/GenBank/DDBJ databases">
        <authorList>
            <person name="Feng L."/>
        </authorList>
    </citation>
    <scope>NUCLEOTIDE SEQUENCE</scope>
    <source>
        <strain evidence="5">PdifficileLFYP43</strain>
    </source>
</reference>
<dbReference type="InterPro" id="IPR007253">
    <property type="entry name" value="Cell_wall-bd_2"/>
</dbReference>
<gene>
    <name evidence="5" type="primary">lytC_13</name>
    <name evidence="4" type="synonym">lytC_14</name>
    <name evidence="3" type="ORF">KRM00_001870</name>
    <name evidence="5" type="ORF">PDLFYP43_01619</name>
    <name evidence="4" type="ORF">SAMEA3375112_02108</name>
</gene>
<keyword evidence="5" id="KW-0378">Hydrolase</keyword>
<sequence>MKISKRIMSLLTATFFIFALSINIADASSKESLVGSGRWETAIKISQNGWKDATNAILVNDNSIADALSATPFAKLKDAPILLTQSDKLDSRTKAELKRLGVKNVYLIGGMNTLSTNIEKQLKSENMTFERISGNSRYETSLKLAERLDKEKSISDIVVVNGEKGLADAVSVGSAAAQENMPIILSDPNNGIKVANSFISSKNIKKSYIIGGTYSVSSSIEQSLPNVKRLSGNNRNETNAKVLEEFYKNTDLKNAYITKDGMKKQGDLIDSLAVGVLAAKNSSPVVLVGNSLDSSQYDVLNTKSFDNIVQVGGNGNEDAVKDILDLQEETIYRVKTADELDVALRKADANDIITFKPDDNKKITSSFSIETKKAITVELEGLYTQTITVNMPNGELTNKGTLDGTVKIMDIKNGTFINEGDINDIDIYDPNGCKIENKSGGDIWVLTISSSAKDVNIENKGDISKVTNNSTSVIIRNSGNIDTLSGINAPAISGNKPRVDDTDKDEKRASGIYPTSEPLSPARAGYISVKIFTKPEDTNYKIYYRVVSSRPSALYIGDRIDTSDWTAVPSSVLPFTIKAENGYYIEAVEINSDTKKVSRWGKSDYIDDGFYLKSETAKGLSADIDFDGDYVKLTATGADSGCTVYYRIVSKKPVSMNVGDKVTISDWDEITTNRVRIEANDVKDKYIELVELDDSTNKVTRWGASDKVVE</sequence>
<evidence type="ECO:0000256" key="1">
    <source>
        <dbReference type="SAM" id="MobiDB-lite"/>
    </source>
</evidence>
<feature type="region of interest" description="Disordered" evidence="1">
    <location>
        <begin position="492"/>
        <end position="515"/>
    </location>
</feature>
<dbReference type="Pfam" id="PF04122">
    <property type="entry name" value="CW_binding_2"/>
    <property type="match status" value="3"/>
</dbReference>
<dbReference type="PANTHER" id="PTHR30032:SF8">
    <property type="entry name" value="GERMINATION-SPECIFIC N-ACETYLMURAMOYL-L-ALANINE AMIDASE"/>
    <property type="match status" value="1"/>
</dbReference>
<dbReference type="Proteomes" id="UP000878956">
    <property type="component" value="Unassembled WGS sequence"/>
</dbReference>
<accession>A0A6N2YF92</accession>
<reference evidence="4 6" key="1">
    <citation type="submission" date="2017-02" db="EMBL/GenBank/DDBJ databases">
        <authorList>
            <consortium name="Pathogen Informatics"/>
        </authorList>
    </citation>
    <scope>NUCLEOTIDE SEQUENCE [LARGE SCALE GENOMIC DNA]</scope>
    <source>
        <strain evidence="4 6">VRECD0157</strain>
    </source>
</reference>
<feature type="signal peptide" evidence="2">
    <location>
        <begin position="1"/>
        <end position="27"/>
    </location>
</feature>
<protein>
    <submittedName>
        <fullName evidence="3">Cell wall-binding repeat-containing protein</fullName>
    </submittedName>
    <submittedName>
        <fullName evidence="5">N-acetylmuramoyl-L-alanine amidase LytC</fullName>
        <ecNumber evidence="5">3.5.1.28</ecNumber>
    </submittedName>
</protein>
<evidence type="ECO:0000256" key="2">
    <source>
        <dbReference type="SAM" id="SignalP"/>
    </source>
</evidence>
<keyword evidence="2" id="KW-0732">Signal</keyword>
<dbReference type="InterPro" id="IPR051922">
    <property type="entry name" value="Bact_Sporulation_Assoc"/>
</dbReference>
<dbReference type="PANTHER" id="PTHR30032">
    <property type="entry name" value="N-ACETYLMURAMOYL-L-ALANINE AMIDASE-RELATED"/>
    <property type="match status" value="1"/>
</dbReference>
<dbReference type="AlphaFoldDB" id="A0A6N2YF92"/>
<organism evidence="5">
    <name type="scientific">Clostridioides difficile</name>
    <name type="common">Peptoclostridium difficile</name>
    <dbReference type="NCBI Taxonomy" id="1496"/>
    <lineage>
        <taxon>Bacteria</taxon>
        <taxon>Bacillati</taxon>
        <taxon>Bacillota</taxon>
        <taxon>Clostridia</taxon>
        <taxon>Peptostreptococcales</taxon>
        <taxon>Peptostreptococcaceae</taxon>
        <taxon>Clostridioides</taxon>
    </lineage>
</organism>